<keyword evidence="2" id="KW-1185">Reference proteome</keyword>
<comment type="caution">
    <text evidence="1">The sequence shown here is derived from an EMBL/GenBank/DDBJ whole genome shotgun (WGS) entry which is preliminary data.</text>
</comment>
<organism evidence="1 2">
    <name type="scientific">Philodulcilactobacillus myokoensis</name>
    <dbReference type="NCBI Taxonomy" id="2929573"/>
    <lineage>
        <taxon>Bacteria</taxon>
        <taxon>Bacillati</taxon>
        <taxon>Bacillota</taxon>
        <taxon>Bacilli</taxon>
        <taxon>Lactobacillales</taxon>
        <taxon>Lactobacillaceae</taxon>
        <taxon>Philodulcilactobacillus</taxon>
    </lineage>
</organism>
<name>A0A9W6B261_9LACO</name>
<dbReference type="AlphaFoldDB" id="A0A9W6B261"/>
<accession>A0A9W6B261</accession>
<sequence>MLKFNIRRRRLNANIQILKSMINKWKGISALWKSQLLESQDTQELYYMNY</sequence>
<proteinExistence type="predicted"/>
<dbReference type="EMBL" id="BRPL01000004">
    <property type="protein sequence ID" value="GLB47426.1"/>
    <property type="molecule type" value="Genomic_DNA"/>
</dbReference>
<evidence type="ECO:0000313" key="2">
    <source>
        <dbReference type="Proteomes" id="UP001144204"/>
    </source>
</evidence>
<gene>
    <name evidence="1" type="ORF">WR164_14050</name>
</gene>
<reference evidence="1" key="1">
    <citation type="submission" date="2022-07" db="EMBL/GenBank/DDBJ databases">
        <authorList>
            <person name="Kouya T."/>
            <person name="Ishiyama Y."/>
        </authorList>
    </citation>
    <scope>NUCLEOTIDE SEQUENCE</scope>
    <source>
        <strain evidence="1">WR16-4</strain>
    </source>
</reference>
<evidence type="ECO:0000313" key="1">
    <source>
        <dbReference type="EMBL" id="GLB47426.1"/>
    </source>
</evidence>
<reference evidence="1" key="2">
    <citation type="journal article" date="2023" name="PLoS ONE">
        <title>Philodulcilactobacillus myokoensis gen. nov., sp. nov., a fructophilic, acidophilic, and agar-phobic lactic acid bacterium isolated from fermented vegetable extracts.</title>
        <authorList>
            <person name="Kouya T."/>
            <person name="Ishiyama Y."/>
            <person name="Ohashi S."/>
            <person name="Kumakubo R."/>
            <person name="Yamazaki T."/>
            <person name="Otaki T."/>
        </authorList>
    </citation>
    <scope>NUCLEOTIDE SEQUENCE</scope>
    <source>
        <strain evidence="1">WR16-4</strain>
    </source>
</reference>
<dbReference type="Proteomes" id="UP001144204">
    <property type="component" value="Unassembled WGS sequence"/>
</dbReference>
<protein>
    <submittedName>
        <fullName evidence="1">Uncharacterized protein</fullName>
    </submittedName>
</protein>